<proteinExistence type="inferred from homology"/>
<keyword evidence="2" id="KW-0812">Transmembrane</keyword>
<dbReference type="InterPro" id="IPR027417">
    <property type="entry name" value="P-loop_NTPase"/>
</dbReference>
<feature type="transmembrane region" description="Helical" evidence="2">
    <location>
        <begin position="55"/>
        <end position="79"/>
    </location>
</feature>
<sequence length="82" mass="8491">NEGQQTAVRRIYQHVTSGTKSQLLMYIGGPGGTGKSHVIKCIVDLFAILGISDSLLLSAPTGAAAIVIGGYTIHALTLLPKS</sequence>
<name>A0A165GA69_9BASI</name>
<keyword evidence="2" id="KW-0472">Membrane</keyword>
<dbReference type="OrthoDB" id="432234at2759"/>
<dbReference type="Pfam" id="PF05970">
    <property type="entry name" value="PIF1"/>
    <property type="match status" value="1"/>
</dbReference>
<dbReference type="GO" id="GO:0043139">
    <property type="term" value="F:5'-3' DNA helicase activity"/>
    <property type="evidence" value="ECO:0007669"/>
    <property type="project" value="UniProtKB-EC"/>
</dbReference>
<comment type="cofactor">
    <cofactor evidence="1">
        <name>Mg(2+)</name>
        <dbReference type="ChEBI" id="CHEBI:18420"/>
    </cofactor>
</comment>
<dbReference type="GO" id="GO:0006310">
    <property type="term" value="P:DNA recombination"/>
    <property type="evidence" value="ECO:0007669"/>
    <property type="project" value="UniProtKB-KW"/>
</dbReference>
<keyword evidence="1" id="KW-0067">ATP-binding</keyword>
<dbReference type="GO" id="GO:0016887">
    <property type="term" value="F:ATP hydrolysis activity"/>
    <property type="evidence" value="ECO:0007669"/>
    <property type="project" value="RHEA"/>
</dbReference>
<evidence type="ECO:0000256" key="2">
    <source>
        <dbReference type="SAM" id="Phobius"/>
    </source>
</evidence>
<dbReference type="EC" id="5.6.2.3" evidence="1"/>
<dbReference type="GO" id="GO:0000723">
    <property type="term" value="P:telomere maintenance"/>
    <property type="evidence" value="ECO:0007669"/>
    <property type="project" value="InterPro"/>
</dbReference>
<dbReference type="Proteomes" id="UP000076842">
    <property type="component" value="Unassembled WGS sequence"/>
</dbReference>
<dbReference type="InterPro" id="IPR010285">
    <property type="entry name" value="DNA_helicase_pif1-like_DEAD"/>
</dbReference>
<dbReference type="InParanoid" id="A0A165GA69"/>
<keyword evidence="2" id="KW-1133">Transmembrane helix</keyword>
<dbReference type="Gene3D" id="3.40.50.300">
    <property type="entry name" value="P-loop containing nucleotide triphosphate hydrolases"/>
    <property type="match status" value="1"/>
</dbReference>
<dbReference type="AlphaFoldDB" id="A0A165GA69"/>
<feature type="non-terminal residue" evidence="4">
    <location>
        <position position="1"/>
    </location>
</feature>
<evidence type="ECO:0000313" key="4">
    <source>
        <dbReference type="EMBL" id="KZT57804.1"/>
    </source>
</evidence>
<dbReference type="InterPro" id="IPR051055">
    <property type="entry name" value="PIF1_helicase"/>
</dbReference>
<dbReference type="EMBL" id="KV423958">
    <property type="protein sequence ID" value="KZT57804.1"/>
    <property type="molecule type" value="Genomic_DNA"/>
</dbReference>
<keyword evidence="1" id="KW-0347">Helicase</keyword>
<comment type="similarity">
    <text evidence="1">Belongs to the helicase family.</text>
</comment>
<keyword evidence="1" id="KW-0547">Nucleotide-binding</keyword>
<evidence type="ECO:0000259" key="3">
    <source>
        <dbReference type="Pfam" id="PF05970"/>
    </source>
</evidence>
<dbReference type="GO" id="GO:0005524">
    <property type="term" value="F:ATP binding"/>
    <property type="evidence" value="ECO:0007669"/>
    <property type="project" value="UniProtKB-KW"/>
</dbReference>
<gene>
    <name evidence="4" type="ORF">CALCODRAFT_404535</name>
</gene>
<dbReference type="SUPFAM" id="SSF52540">
    <property type="entry name" value="P-loop containing nucleoside triphosphate hydrolases"/>
    <property type="match status" value="1"/>
</dbReference>
<feature type="domain" description="DNA helicase Pif1-like DEAD-box helicase" evidence="3">
    <location>
        <begin position="1"/>
        <end position="80"/>
    </location>
</feature>
<comment type="catalytic activity">
    <reaction evidence="1">
        <text>ATP + H2O = ADP + phosphate + H(+)</text>
        <dbReference type="Rhea" id="RHEA:13065"/>
        <dbReference type="ChEBI" id="CHEBI:15377"/>
        <dbReference type="ChEBI" id="CHEBI:15378"/>
        <dbReference type="ChEBI" id="CHEBI:30616"/>
        <dbReference type="ChEBI" id="CHEBI:43474"/>
        <dbReference type="ChEBI" id="CHEBI:456216"/>
        <dbReference type="EC" id="5.6.2.3"/>
    </reaction>
</comment>
<dbReference type="GO" id="GO:0006281">
    <property type="term" value="P:DNA repair"/>
    <property type="evidence" value="ECO:0007669"/>
    <property type="project" value="UniProtKB-KW"/>
</dbReference>
<organism evidence="4 5">
    <name type="scientific">Calocera cornea HHB12733</name>
    <dbReference type="NCBI Taxonomy" id="1353952"/>
    <lineage>
        <taxon>Eukaryota</taxon>
        <taxon>Fungi</taxon>
        <taxon>Dikarya</taxon>
        <taxon>Basidiomycota</taxon>
        <taxon>Agaricomycotina</taxon>
        <taxon>Dacrymycetes</taxon>
        <taxon>Dacrymycetales</taxon>
        <taxon>Dacrymycetaceae</taxon>
        <taxon>Calocera</taxon>
    </lineage>
</organism>
<feature type="non-terminal residue" evidence="4">
    <location>
        <position position="82"/>
    </location>
</feature>
<evidence type="ECO:0000256" key="1">
    <source>
        <dbReference type="RuleBase" id="RU363044"/>
    </source>
</evidence>
<dbReference type="PANTHER" id="PTHR47642">
    <property type="entry name" value="ATP-DEPENDENT DNA HELICASE"/>
    <property type="match status" value="1"/>
</dbReference>
<dbReference type="STRING" id="1353952.A0A165GA69"/>
<evidence type="ECO:0000313" key="5">
    <source>
        <dbReference type="Proteomes" id="UP000076842"/>
    </source>
</evidence>
<keyword evidence="1" id="KW-0227">DNA damage</keyword>
<accession>A0A165GA69</accession>
<protein>
    <recommendedName>
        <fullName evidence="1">ATP-dependent DNA helicase</fullName>
        <ecNumber evidence="1">5.6.2.3</ecNumber>
    </recommendedName>
</protein>
<keyword evidence="5" id="KW-1185">Reference proteome</keyword>
<keyword evidence="1" id="KW-0378">Hydrolase</keyword>
<reference evidence="4 5" key="1">
    <citation type="journal article" date="2016" name="Mol. Biol. Evol.">
        <title>Comparative Genomics of Early-Diverging Mushroom-Forming Fungi Provides Insights into the Origins of Lignocellulose Decay Capabilities.</title>
        <authorList>
            <person name="Nagy L.G."/>
            <person name="Riley R."/>
            <person name="Tritt A."/>
            <person name="Adam C."/>
            <person name="Daum C."/>
            <person name="Floudas D."/>
            <person name="Sun H."/>
            <person name="Yadav J.S."/>
            <person name="Pangilinan J."/>
            <person name="Larsson K.H."/>
            <person name="Matsuura K."/>
            <person name="Barry K."/>
            <person name="Labutti K."/>
            <person name="Kuo R."/>
            <person name="Ohm R.A."/>
            <person name="Bhattacharya S.S."/>
            <person name="Shirouzu T."/>
            <person name="Yoshinaga Y."/>
            <person name="Martin F.M."/>
            <person name="Grigoriev I.V."/>
            <person name="Hibbett D.S."/>
        </authorList>
    </citation>
    <scope>NUCLEOTIDE SEQUENCE [LARGE SCALE GENOMIC DNA]</scope>
    <source>
        <strain evidence="4 5">HHB12733</strain>
    </source>
</reference>
<keyword evidence="1" id="KW-0234">DNA repair</keyword>
<keyword evidence="1" id="KW-0233">DNA recombination</keyword>